<dbReference type="PANTHER" id="PTHR31915">
    <property type="entry name" value="SKICH DOMAIN-CONTAINING PROTEIN"/>
    <property type="match status" value="1"/>
</dbReference>
<dbReference type="InterPro" id="IPR041611">
    <property type="entry name" value="SKICH"/>
</dbReference>
<keyword evidence="4" id="KW-1185">Reference proteome</keyword>
<name>A0A3Q4B3H6_MOLML</name>
<sequence length="89" mass="10097">MEKTGLVEFRNVGCSYFPQSRVDLHYTLSSQHSWASSDWIGLFKVGWPSVKDYHTFVWALVPPNCQEGTDVNCCVNFQGTHALYLVVVV</sequence>
<dbReference type="AlphaFoldDB" id="A0A3Q4B3H6"/>
<reference evidence="3" key="2">
    <citation type="submission" date="2025-09" db="UniProtKB">
        <authorList>
            <consortium name="Ensembl"/>
        </authorList>
    </citation>
    <scope>IDENTIFICATION</scope>
</reference>
<dbReference type="InterPro" id="IPR051002">
    <property type="entry name" value="UBA_autophagy_assoc_protein"/>
</dbReference>
<evidence type="ECO:0000256" key="1">
    <source>
        <dbReference type="ARBA" id="ARBA00023054"/>
    </source>
</evidence>
<dbReference type="Ensembl" id="ENSMMOT00000012184.1">
    <property type="protein sequence ID" value="ENSMMOP00000011980.1"/>
    <property type="gene ID" value="ENSMMOG00000009206.1"/>
</dbReference>
<reference evidence="3" key="1">
    <citation type="submission" date="2025-08" db="UniProtKB">
        <authorList>
            <consortium name="Ensembl"/>
        </authorList>
    </citation>
    <scope>IDENTIFICATION</scope>
</reference>
<dbReference type="Gene3D" id="2.60.40.2840">
    <property type="match status" value="1"/>
</dbReference>
<dbReference type="GO" id="GO:0045944">
    <property type="term" value="P:positive regulation of transcription by RNA polymerase II"/>
    <property type="evidence" value="ECO:0007669"/>
    <property type="project" value="TreeGrafter"/>
</dbReference>
<dbReference type="STRING" id="94237.ENSMMOP00000011980"/>
<dbReference type="PANTHER" id="PTHR31915:SF5">
    <property type="entry name" value="CALCIUM-BINDING AND COILED-COIL DOMAIN-CONTAINING PROTEIN 1"/>
    <property type="match status" value="1"/>
</dbReference>
<organism evidence="3 4">
    <name type="scientific">Mola mola</name>
    <name type="common">Ocean sunfish</name>
    <name type="synonym">Tetraodon mola</name>
    <dbReference type="NCBI Taxonomy" id="94237"/>
    <lineage>
        <taxon>Eukaryota</taxon>
        <taxon>Metazoa</taxon>
        <taxon>Chordata</taxon>
        <taxon>Craniata</taxon>
        <taxon>Vertebrata</taxon>
        <taxon>Euteleostomi</taxon>
        <taxon>Actinopterygii</taxon>
        <taxon>Neopterygii</taxon>
        <taxon>Teleostei</taxon>
        <taxon>Neoteleostei</taxon>
        <taxon>Acanthomorphata</taxon>
        <taxon>Eupercaria</taxon>
        <taxon>Tetraodontiformes</taxon>
        <taxon>Molidae</taxon>
        <taxon>Mola</taxon>
    </lineage>
</organism>
<accession>A0A3Q4B3H6</accession>
<dbReference type="Pfam" id="PF17751">
    <property type="entry name" value="SKICH"/>
    <property type="match status" value="1"/>
</dbReference>
<evidence type="ECO:0000313" key="4">
    <source>
        <dbReference type="Proteomes" id="UP000261620"/>
    </source>
</evidence>
<dbReference type="GO" id="GO:0003713">
    <property type="term" value="F:transcription coactivator activity"/>
    <property type="evidence" value="ECO:0007669"/>
    <property type="project" value="TreeGrafter"/>
</dbReference>
<evidence type="ECO:0000259" key="2">
    <source>
        <dbReference type="Pfam" id="PF17751"/>
    </source>
</evidence>
<proteinExistence type="predicted"/>
<dbReference type="Proteomes" id="UP000261620">
    <property type="component" value="Unplaced"/>
</dbReference>
<evidence type="ECO:0000313" key="3">
    <source>
        <dbReference type="Ensembl" id="ENSMMOP00000011980.1"/>
    </source>
</evidence>
<protein>
    <recommendedName>
        <fullName evidence="2">SKICH domain-containing protein</fullName>
    </recommendedName>
</protein>
<keyword evidence="1" id="KW-0175">Coiled coil</keyword>
<feature type="domain" description="SKICH" evidence="2">
    <location>
        <begin position="7"/>
        <end position="79"/>
    </location>
</feature>
<dbReference type="OMA" id="RTEVNCC"/>